<dbReference type="Pfam" id="PF04290">
    <property type="entry name" value="DctQ"/>
    <property type="match status" value="1"/>
</dbReference>
<evidence type="ECO:0000256" key="9">
    <source>
        <dbReference type="RuleBase" id="RU369079"/>
    </source>
</evidence>
<protein>
    <recommendedName>
        <fullName evidence="9">TRAP transporter small permease protein</fullName>
    </recommendedName>
</protein>
<feature type="transmembrane region" description="Helical" evidence="9">
    <location>
        <begin position="94"/>
        <end position="115"/>
    </location>
</feature>
<keyword evidence="4 9" id="KW-0997">Cell inner membrane</keyword>
<sequence>MDLSEQQEPLNYLDRLVVKVGHTISFLFLVSALVIFYEVIQRYVFDSPTFWVHETTVMIGALLFVYGGSHCVAKDKHIRVVIIYDAVSPKVRRWLDVIIYTMCCVSTGMLAWAAWQVLLRAVFAPNGDIRFETTGSAWDPAFPAFIKITLFLILCLMFIQFVFRLINKLTRGSHV</sequence>
<comment type="similarity">
    <text evidence="8 9">Belongs to the TRAP transporter small permease family.</text>
</comment>
<evidence type="ECO:0000256" key="6">
    <source>
        <dbReference type="ARBA" id="ARBA00022989"/>
    </source>
</evidence>
<keyword evidence="6 9" id="KW-1133">Transmembrane helix</keyword>
<keyword evidence="5 9" id="KW-0812">Transmembrane</keyword>
<comment type="caution">
    <text evidence="11">The sequence shown here is derived from an EMBL/GenBank/DDBJ whole genome shotgun (WGS) entry which is preliminary data.</text>
</comment>
<evidence type="ECO:0000259" key="10">
    <source>
        <dbReference type="Pfam" id="PF04290"/>
    </source>
</evidence>
<evidence type="ECO:0000256" key="4">
    <source>
        <dbReference type="ARBA" id="ARBA00022519"/>
    </source>
</evidence>
<reference evidence="11 12" key="1">
    <citation type="journal article" date="2013" name="ISME J.">
        <title>Comparative genomics of pathogenic lineages of Vibrio nigripulchritudo identifies virulence-associated traits.</title>
        <authorList>
            <person name="Goudenege D."/>
            <person name="Labreuche Y."/>
            <person name="Krin E."/>
            <person name="Ansquer D."/>
            <person name="Mangenot S."/>
            <person name="Calteau A."/>
            <person name="Medigue C."/>
            <person name="Mazel D."/>
            <person name="Polz M.F."/>
            <person name="Le Roux F."/>
        </authorList>
    </citation>
    <scope>NUCLEOTIDE SEQUENCE [LARGE SCALE GENOMIC DNA]</scope>
    <source>
        <strain evidence="11 12">SOn1</strain>
    </source>
</reference>
<dbReference type="InterPro" id="IPR007387">
    <property type="entry name" value="TRAP_DctQ"/>
</dbReference>
<gene>
    <name evidence="11" type="ORF">VIBNISOn1_1720076</name>
</gene>
<keyword evidence="7 9" id="KW-0472">Membrane</keyword>
<evidence type="ECO:0000256" key="8">
    <source>
        <dbReference type="ARBA" id="ARBA00038436"/>
    </source>
</evidence>
<evidence type="ECO:0000313" key="11">
    <source>
        <dbReference type="EMBL" id="CCO46276.1"/>
    </source>
</evidence>
<dbReference type="GO" id="GO:0005886">
    <property type="term" value="C:plasma membrane"/>
    <property type="evidence" value="ECO:0007669"/>
    <property type="project" value="UniProtKB-SubCell"/>
</dbReference>
<keyword evidence="2 9" id="KW-0813">Transport</keyword>
<comment type="function">
    <text evidence="9">Part of the tripartite ATP-independent periplasmic (TRAP) transport system.</text>
</comment>
<dbReference type="EMBL" id="CAOF01000082">
    <property type="protein sequence ID" value="CCO46276.1"/>
    <property type="molecule type" value="Genomic_DNA"/>
</dbReference>
<organism evidence="11 12">
    <name type="scientific">Vibrio nigripulchritudo SOn1</name>
    <dbReference type="NCBI Taxonomy" id="1238450"/>
    <lineage>
        <taxon>Bacteria</taxon>
        <taxon>Pseudomonadati</taxon>
        <taxon>Pseudomonadota</taxon>
        <taxon>Gammaproteobacteria</taxon>
        <taxon>Vibrionales</taxon>
        <taxon>Vibrionaceae</taxon>
        <taxon>Vibrio</taxon>
    </lineage>
</organism>
<evidence type="ECO:0000256" key="7">
    <source>
        <dbReference type="ARBA" id="ARBA00023136"/>
    </source>
</evidence>
<comment type="subcellular location">
    <subcellularLocation>
        <location evidence="1 9">Cell inner membrane</location>
        <topology evidence="1 9">Multi-pass membrane protein</topology>
    </subcellularLocation>
</comment>
<evidence type="ECO:0000256" key="5">
    <source>
        <dbReference type="ARBA" id="ARBA00022692"/>
    </source>
</evidence>
<evidence type="ECO:0000256" key="2">
    <source>
        <dbReference type="ARBA" id="ARBA00022448"/>
    </source>
</evidence>
<evidence type="ECO:0000313" key="12">
    <source>
        <dbReference type="Proteomes" id="UP000018211"/>
    </source>
</evidence>
<feature type="domain" description="Tripartite ATP-independent periplasmic transporters DctQ component" evidence="10">
    <location>
        <begin position="32"/>
        <end position="166"/>
    </location>
</feature>
<accession>A0AAV2VNH7</accession>
<dbReference type="RefSeq" id="WP_022611465.1">
    <property type="nucleotide sequence ID" value="NZ_LK391965.1"/>
</dbReference>
<evidence type="ECO:0000256" key="3">
    <source>
        <dbReference type="ARBA" id="ARBA00022475"/>
    </source>
</evidence>
<proteinExistence type="inferred from homology"/>
<feature type="transmembrane region" description="Helical" evidence="9">
    <location>
        <begin position="57"/>
        <end position="73"/>
    </location>
</feature>
<evidence type="ECO:0000256" key="1">
    <source>
        <dbReference type="ARBA" id="ARBA00004429"/>
    </source>
</evidence>
<feature type="transmembrane region" description="Helical" evidence="9">
    <location>
        <begin position="16"/>
        <end position="37"/>
    </location>
</feature>
<name>A0AAV2VNH7_9VIBR</name>
<dbReference type="AlphaFoldDB" id="A0AAV2VNH7"/>
<feature type="transmembrane region" description="Helical" evidence="9">
    <location>
        <begin position="144"/>
        <end position="166"/>
    </location>
</feature>
<dbReference type="GO" id="GO:0022857">
    <property type="term" value="F:transmembrane transporter activity"/>
    <property type="evidence" value="ECO:0007669"/>
    <property type="project" value="UniProtKB-UniRule"/>
</dbReference>
<keyword evidence="3" id="KW-1003">Cell membrane</keyword>
<dbReference type="PANTHER" id="PTHR35011">
    <property type="entry name" value="2,3-DIKETO-L-GULONATE TRAP TRANSPORTER SMALL PERMEASE PROTEIN YIAM"/>
    <property type="match status" value="1"/>
</dbReference>
<dbReference type="InterPro" id="IPR055348">
    <property type="entry name" value="DctQ"/>
</dbReference>
<dbReference type="Proteomes" id="UP000018211">
    <property type="component" value="Unassembled WGS sequence"/>
</dbReference>
<comment type="subunit">
    <text evidence="9">The complex comprises the extracytoplasmic solute receptor protein and the two transmembrane proteins.</text>
</comment>